<dbReference type="Gene3D" id="2.40.70.10">
    <property type="entry name" value="Acid Proteases"/>
    <property type="match status" value="1"/>
</dbReference>
<evidence type="ECO:0000259" key="1">
    <source>
        <dbReference type="Pfam" id="PF13963"/>
    </source>
</evidence>
<evidence type="ECO:0000313" key="3">
    <source>
        <dbReference type="Proteomes" id="UP001341281"/>
    </source>
</evidence>
<keyword evidence="3" id="KW-1185">Reference proteome</keyword>
<name>A0AAQ3TW72_PASNO</name>
<reference evidence="2 3" key="1">
    <citation type="submission" date="2024-02" db="EMBL/GenBank/DDBJ databases">
        <title>High-quality chromosome-scale genome assembly of Pensacola bahiagrass (Paspalum notatum Flugge var. saurae).</title>
        <authorList>
            <person name="Vega J.M."/>
            <person name="Podio M."/>
            <person name="Orjuela J."/>
            <person name="Siena L.A."/>
            <person name="Pessino S.C."/>
            <person name="Combes M.C."/>
            <person name="Mariac C."/>
            <person name="Albertini E."/>
            <person name="Pupilli F."/>
            <person name="Ortiz J.P.A."/>
            <person name="Leblanc O."/>
        </authorList>
    </citation>
    <scope>NUCLEOTIDE SEQUENCE [LARGE SCALE GENOMIC DNA]</scope>
    <source>
        <strain evidence="2">R1</strain>
        <tissue evidence="2">Leaf</tissue>
    </source>
</reference>
<gene>
    <name evidence="2" type="ORF">U9M48_027267</name>
</gene>
<evidence type="ECO:0000313" key="2">
    <source>
        <dbReference type="EMBL" id="WVZ79719.1"/>
    </source>
</evidence>
<dbReference type="Pfam" id="PF13963">
    <property type="entry name" value="Transpos_assoc"/>
    <property type="match status" value="1"/>
</dbReference>
<dbReference type="AlphaFoldDB" id="A0AAQ3TW72"/>
<dbReference type="PANTHER" id="PTHR33067">
    <property type="entry name" value="RNA-DIRECTED DNA POLYMERASE-RELATED"/>
    <property type="match status" value="1"/>
</dbReference>
<proteinExistence type="predicted"/>
<feature type="domain" description="Transposase-associated" evidence="1">
    <location>
        <begin position="37"/>
        <end position="110"/>
    </location>
</feature>
<protein>
    <recommendedName>
        <fullName evidence="1">Transposase-associated domain-containing protein</fullName>
    </recommendedName>
</protein>
<accession>A0AAQ3TW72</accession>
<organism evidence="2 3">
    <name type="scientific">Paspalum notatum var. saurae</name>
    <dbReference type="NCBI Taxonomy" id="547442"/>
    <lineage>
        <taxon>Eukaryota</taxon>
        <taxon>Viridiplantae</taxon>
        <taxon>Streptophyta</taxon>
        <taxon>Embryophyta</taxon>
        <taxon>Tracheophyta</taxon>
        <taxon>Spermatophyta</taxon>
        <taxon>Magnoliopsida</taxon>
        <taxon>Liliopsida</taxon>
        <taxon>Poales</taxon>
        <taxon>Poaceae</taxon>
        <taxon>PACMAD clade</taxon>
        <taxon>Panicoideae</taxon>
        <taxon>Andropogonodae</taxon>
        <taxon>Paspaleae</taxon>
        <taxon>Paspalinae</taxon>
        <taxon>Paspalum</taxon>
    </lineage>
</organism>
<dbReference type="Proteomes" id="UP001341281">
    <property type="component" value="Chromosome 06"/>
</dbReference>
<dbReference type="PANTHER" id="PTHR33067:SF32">
    <property type="entry name" value="ASPARTIC PEPTIDASE DDI1-TYPE DOMAIN-CONTAINING PROTEIN"/>
    <property type="match status" value="1"/>
</dbReference>
<sequence>MAAPSSFLGASSSNSRTAGCVTVNWPSVGQAHTSMDRQWMYKDRRTVEFLGCLGVFLETAEKHKKSSSFKSSPCIDCKKEKEYLSSKILHDHLLRRGFMAGYICWTKHGELGVVEGEDDYEEEGNIDFTQFNSFADTLMGDSDDEYNIDALAQMLHDAKENRDNKKDWKKLEPSTTDLVLNQVGTRDHTYLFLAKGKNRKSQQNQRRKWLENHNQLRKHKSAPHKFYDTTVLPIPQRQKKTYVDDQFGKFIEDILNNKKPLLSIEVVHLTEECSAAILNQPPQKKKDLGNPTISCSIGTQHFDQALCDLGASMSVIPKIVFGKLKHATRAPTAMCL</sequence>
<dbReference type="EMBL" id="CP144750">
    <property type="protein sequence ID" value="WVZ79719.1"/>
    <property type="molecule type" value="Genomic_DNA"/>
</dbReference>
<dbReference type="InterPro" id="IPR029480">
    <property type="entry name" value="Transpos_assoc"/>
</dbReference>
<dbReference type="InterPro" id="IPR021109">
    <property type="entry name" value="Peptidase_aspartic_dom_sf"/>
</dbReference>